<reference evidence="2 3" key="1">
    <citation type="submission" date="2019-07" db="EMBL/GenBank/DDBJ databases">
        <title>Sphingomonas solaris sp. nov., isolated from a solar panel from Boston, Massachusetts.</title>
        <authorList>
            <person name="Tanner K."/>
            <person name="Pascual J."/>
            <person name="Mancuso C."/>
            <person name="Pereto J."/>
            <person name="Khalil A."/>
            <person name="Vilanova C."/>
        </authorList>
    </citation>
    <scope>NUCLEOTIDE SEQUENCE [LARGE SCALE GENOMIC DNA]</scope>
    <source>
        <strain evidence="2 3">R4DWN</strain>
    </source>
</reference>
<dbReference type="Proteomes" id="UP000318681">
    <property type="component" value="Unassembled WGS sequence"/>
</dbReference>
<evidence type="ECO:0008006" key="4">
    <source>
        <dbReference type="Google" id="ProtNLM"/>
    </source>
</evidence>
<name>A0A558RAG2_9SPHN</name>
<keyword evidence="1" id="KW-1133">Transmembrane helix</keyword>
<proteinExistence type="predicted"/>
<sequence length="160" mass="17157">MKAATRSRSITLASISRWKCGLGAVFVLALGITPNLPGFGDGLTRSAFFYTAPVGVTVRLLACGVLLSVGLVLLAGVVLSFITSPKAVWIDGSELKWGRIGTKCVPLSDVEAVSFDAGLNRVRLERRGGRKPEYIPTLGLRSQDAPGTLVYKLRELIREV</sequence>
<feature type="transmembrane region" description="Helical" evidence="1">
    <location>
        <begin position="59"/>
        <end position="82"/>
    </location>
</feature>
<evidence type="ECO:0000313" key="2">
    <source>
        <dbReference type="EMBL" id="TVV76348.1"/>
    </source>
</evidence>
<accession>A0A558RAG2</accession>
<dbReference type="EMBL" id="VNIM01000011">
    <property type="protein sequence ID" value="TVV76348.1"/>
    <property type="molecule type" value="Genomic_DNA"/>
</dbReference>
<comment type="caution">
    <text evidence="2">The sequence shown here is derived from an EMBL/GenBank/DDBJ whole genome shotgun (WGS) entry which is preliminary data.</text>
</comment>
<dbReference type="RefSeq" id="WP_145148659.1">
    <property type="nucleotide sequence ID" value="NZ_VNIM01000011.1"/>
</dbReference>
<keyword evidence="1" id="KW-0472">Membrane</keyword>
<keyword evidence="3" id="KW-1185">Reference proteome</keyword>
<dbReference type="OrthoDB" id="7888869at2"/>
<feature type="transmembrane region" description="Helical" evidence="1">
    <location>
        <begin position="20"/>
        <end position="39"/>
    </location>
</feature>
<dbReference type="AlphaFoldDB" id="A0A558RAG2"/>
<gene>
    <name evidence="2" type="ORF">FOY91_04765</name>
</gene>
<keyword evidence="1" id="KW-0812">Transmembrane</keyword>
<evidence type="ECO:0000256" key="1">
    <source>
        <dbReference type="SAM" id="Phobius"/>
    </source>
</evidence>
<evidence type="ECO:0000313" key="3">
    <source>
        <dbReference type="Proteomes" id="UP000318681"/>
    </source>
</evidence>
<protein>
    <recommendedName>
        <fullName evidence="4">PH domain-containing protein</fullName>
    </recommendedName>
</protein>
<organism evidence="2 3">
    <name type="scientific">Alterirhizorhabdus solaris</name>
    <dbReference type="NCBI Taxonomy" id="2529389"/>
    <lineage>
        <taxon>Bacteria</taxon>
        <taxon>Pseudomonadati</taxon>
        <taxon>Pseudomonadota</taxon>
        <taxon>Alphaproteobacteria</taxon>
        <taxon>Sphingomonadales</taxon>
        <taxon>Rhizorhabdaceae</taxon>
        <taxon>Alterirhizorhabdus</taxon>
    </lineage>
</organism>